<dbReference type="Pfam" id="PF00535">
    <property type="entry name" value="Glycos_transf_2"/>
    <property type="match status" value="1"/>
</dbReference>
<name>A0ABV7ET93_9GAMM</name>
<dbReference type="InterPro" id="IPR001173">
    <property type="entry name" value="Glyco_trans_2-like"/>
</dbReference>
<dbReference type="CDD" id="cd00761">
    <property type="entry name" value="Glyco_tranf_GTA_type"/>
    <property type="match status" value="1"/>
</dbReference>
<proteinExistence type="predicted"/>
<evidence type="ECO:0000313" key="3">
    <source>
        <dbReference type="Proteomes" id="UP001595462"/>
    </source>
</evidence>
<sequence length="402" mass="45109">MTHTHAEPTVSVIVATYNRAHYLPECLDSLLSQSRPPDEILVIDDGSDDGTHAVAMEYAANVRYFQQPNQGRPTALNLGIENARGSHLVFFDDDDVLLPDALALHLGVLTTTPGAEYSYGPNLVFDERFPGDSIWQQSRHTARRHRQTATPDDLFLSTLEWGEYFLIYLQGMMIPRRIMEQVGRFQTSLLRGQDYDVMLKLARRYTGVSTQAPTFVMREHSGGRGPAAERHREHERQKMWSKYDRKIVRPYWTSLPLSAYLRDWKGVGDSKTLSAREQVDAILGRSRVMFSHGLFEEAVADIESIACRPVLPDDQWMAAVALVQHAANIEKRHYIGAARALARGIGGGAYNRSRRVALMTAAARGFYWGARRFQRAGDSRAALRLLAATGTLLARRGAAALR</sequence>
<dbReference type="EMBL" id="JBHRSS010000006">
    <property type="protein sequence ID" value="MFC3104822.1"/>
    <property type="molecule type" value="Genomic_DNA"/>
</dbReference>
<evidence type="ECO:0000313" key="2">
    <source>
        <dbReference type="EMBL" id="MFC3104822.1"/>
    </source>
</evidence>
<dbReference type="InterPro" id="IPR050834">
    <property type="entry name" value="Glycosyltransf_2"/>
</dbReference>
<evidence type="ECO:0000259" key="1">
    <source>
        <dbReference type="Pfam" id="PF00535"/>
    </source>
</evidence>
<dbReference type="Gene3D" id="3.90.550.10">
    <property type="entry name" value="Spore Coat Polysaccharide Biosynthesis Protein SpsA, Chain A"/>
    <property type="match status" value="1"/>
</dbReference>
<gene>
    <name evidence="2" type="ORF">ACFOSU_13145</name>
</gene>
<keyword evidence="3" id="KW-1185">Reference proteome</keyword>
<feature type="domain" description="Glycosyltransferase 2-like" evidence="1">
    <location>
        <begin position="11"/>
        <end position="112"/>
    </location>
</feature>
<protein>
    <submittedName>
        <fullName evidence="2">Glycosyltransferase family 2 protein</fullName>
    </submittedName>
</protein>
<dbReference type="PANTHER" id="PTHR43685">
    <property type="entry name" value="GLYCOSYLTRANSFERASE"/>
    <property type="match status" value="1"/>
</dbReference>
<dbReference type="InterPro" id="IPR029044">
    <property type="entry name" value="Nucleotide-diphossugar_trans"/>
</dbReference>
<accession>A0ABV7ET93</accession>
<comment type="caution">
    <text evidence="2">The sequence shown here is derived from an EMBL/GenBank/DDBJ whole genome shotgun (WGS) entry which is preliminary data.</text>
</comment>
<reference evidence="3" key="1">
    <citation type="journal article" date="2019" name="Int. J. Syst. Evol. Microbiol.">
        <title>The Global Catalogue of Microorganisms (GCM) 10K type strain sequencing project: providing services to taxonomists for standard genome sequencing and annotation.</title>
        <authorList>
            <consortium name="The Broad Institute Genomics Platform"/>
            <consortium name="The Broad Institute Genome Sequencing Center for Infectious Disease"/>
            <person name="Wu L."/>
            <person name="Ma J."/>
        </authorList>
    </citation>
    <scope>NUCLEOTIDE SEQUENCE [LARGE SCALE GENOMIC DNA]</scope>
    <source>
        <strain evidence="3">KCTC 52640</strain>
    </source>
</reference>
<organism evidence="2 3">
    <name type="scientific">Salinisphaera aquimarina</name>
    <dbReference type="NCBI Taxonomy" id="2094031"/>
    <lineage>
        <taxon>Bacteria</taxon>
        <taxon>Pseudomonadati</taxon>
        <taxon>Pseudomonadota</taxon>
        <taxon>Gammaproteobacteria</taxon>
        <taxon>Salinisphaerales</taxon>
        <taxon>Salinisphaeraceae</taxon>
        <taxon>Salinisphaera</taxon>
    </lineage>
</organism>
<dbReference type="Proteomes" id="UP001595462">
    <property type="component" value="Unassembled WGS sequence"/>
</dbReference>
<dbReference type="RefSeq" id="WP_380690335.1">
    <property type="nucleotide sequence ID" value="NZ_JBHRSS010000006.1"/>
</dbReference>
<dbReference type="SUPFAM" id="SSF53448">
    <property type="entry name" value="Nucleotide-diphospho-sugar transferases"/>
    <property type="match status" value="1"/>
</dbReference>
<dbReference type="PANTHER" id="PTHR43685:SF2">
    <property type="entry name" value="GLYCOSYLTRANSFERASE 2-LIKE DOMAIN-CONTAINING PROTEIN"/>
    <property type="match status" value="1"/>
</dbReference>